<feature type="region of interest" description="Disordered" evidence="2">
    <location>
        <begin position="139"/>
        <end position="177"/>
    </location>
</feature>
<dbReference type="Pfam" id="PF20155">
    <property type="entry name" value="TMP_3"/>
    <property type="match status" value="1"/>
</dbReference>
<protein>
    <recommendedName>
        <fullName evidence="3">Tape measure protein N-terminal domain-containing protein</fullName>
    </recommendedName>
</protein>
<keyword evidence="5" id="KW-1185">Reference proteome</keyword>
<feature type="compositionally biased region" description="Low complexity" evidence="2">
    <location>
        <begin position="1369"/>
        <end position="1387"/>
    </location>
</feature>
<evidence type="ECO:0000256" key="1">
    <source>
        <dbReference type="SAM" id="Coils"/>
    </source>
</evidence>
<evidence type="ECO:0000256" key="2">
    <source>
        <dbReference type="SAM" id="MobiDB-lite"/>
    </source>
</evidence>
<dbReference type="PANTHER" id="PTHR47357:SF1">
    <property type="entry name" value="SPINDLE POLE BODY COMPONENT 110"/>
    <property type="match status" value="1"/>
</dbReference>
<dbReference type="InterPro" id="IPR013491">
    <property type="entry name" value="Tape_meas_N"/>
</dbReference>
<name>A0A1E8GKN9_9LACT</name>
<evidence type="ECO:0000313" key="5">
    <source>
        <dbReference type="Proteomes" id="UP000178622"/>
    </source>
</evidence>
<dbReference type="OrthoDB" id="2157658at2"/>
<dbReference type="EMBL" id="MKIR01000023">
    <property type="protein sequence ID" value="OFI48814.1"/>
    <property type="molecule type" value="Genomic_DNA"/>
</dbReference>
<gene>
    <name evidence="4" type="ORF">BG261_05340</name>
</gene>
<proteinExistence type="predicted"/>
<evidence type="ECO:0000259" key="3">
    <source>
        <dbReference type="Pfam" id="PF20155"/>
    </source>
</evidence>
<comment type="caution">
    <text evidence="4">The sequence shown here is derived from an EMBL/GenBank/DDBJ whole genome shotgun (WGS) entry which is preliminary data.</text>
</comment>
<dbReference type="GO" id="GO:0005200">
    <property type="term" value="F:structural constituent of cytoskeleton"/>
    <property type="evidence" value="ECO:0007669"/>
    <property type="project" value="TreeGrafter"/>
</dbReference>
<dbReference type="GO" id="GO:0005856">
    <property type="term" value="C:cytoskeleton"/>
    <property type="evidence" value="ECO:0007669"/>
    <property type="project" value="TreeGrafter"/>
</dbReference>
<dbReference type="PANTHER" id="PTHR47357">
    <property type="entry name" value="COP1-INTERACTIVE PROTEIN 1"/>
    <property type="match status" value="1"/>
</dbReference>
<dbReference type="Proteomes" id="UP000178622">
    <property type="component" value="Unassembled WGS sequence"/>
</dbReference>
<feature type="coiled-coil region" evidence="1">
    <location>
        <begin position="725"/>
        <end position="784"/>
    </location>
</feature>
<dbReference type="STRING" id="1859473.BG261_05340"/>
<feature type="region of interest" description="Disordered" evidence="2">
    <location>
        <begin position="1368"/>
        <end position="1387"/>
    </location>
</feature>
<dbReference type="NCBIfam" id="TIGR02675">
    <property type="entry name" value="tape_meas_nterm"/>
    <property type="match status" value="1"/>
</dbReference>
<feature type="domain" description="Tape measure protein N-terminal" evidence="3">
    <location>
        <begin position="208"/>
        <end position="399"/>
    </location>
</feature>
<evidence type="ECO:0000313" key="4">
    <source>
        <dbReference type="EMBL" id="OFI48814.1"/>
    </source>
</evidence>
<feature type="coiled-coil region" evidence="1">
    <location>
        <begin position="660"/>
        <end position="694"/>
    </location>
</feature>
<organism evidence="4 5">
    <name type="scientific">Floricoccus tropicus</name>
    <dbReference type="NCBI Taxonomy" id="1859473"/>
    <lineage>
        <taxon>Bacteria</taxon>
        <taxon>Bacillati</taxon>
        <taxon>Bacillota</taxon>
        <taxon>Bacilli</taxon>
        <taxon>Lactobacillales</taxon>
        <taxon>Streptococcaceae</taxon>
        <taxon>Floricoccus</taxon>
    </lineage>
</organism>
<dbReference type="RefSeq" id="WP_070792747.1">
    <property type="nucleotide sequence ID" value="NZ_MKIR01000023.1"/>
</dbReference>
<reference evidence="5" key="1">
    <citation type="submission" date="2016-09" db="EMBL/GenBank/DDBJ databases">
        <title>Draft genome sequence of a novel species of the family Streptococcaceae isolated from flowers.</title>
        <authorList>
            <person name="Chuah L.-O."/>
            <person name="Yap K.-P."/>
            <person name="Thong K.L."/>
            <person name="Liong M.T."/>
            <person name="Ahmad R."/>
            <person name="Rusul G."/>
        </authorList>
    </citation>
    <scope>NUCLEOTIDE SEQUENCE [LARGE SCALE GENOMIC DNA]</scope>
    <source>
        <strain evidence="5">DF1</strain>
    </source>
</reference>
<accession>A0A1E8GKN9</accession>
<sequence>MADGRITIDIEIDGKPVKVVVNELKSLETTAKTSSSGIETVGKSLNDIDSKSVKKVGSDLKELDSSSKNSASELKVLASNITDINGKSLVSTSNSMEELSTNSKQSTNSIRLFSDSLADINGKSIDLVSSDLSDLSSTAQKSSDSLKGIQDSAEGINPKPLSDTNEETRKIPDSANKASSSIKDIAMAMGLVKVASIAISALNQSMDAAISRFDTFQRFPKVMDSFGYSTSQAKEAQDKLSSGIDGLPTRLDEVVNTSMKLTTMTGNLDRSTNATLALNNAFLASGSSTADAARGTDQYVQMLSKGEVDLQSWKTLQETMPVGLQKTAEAMGFTGTAAQRDLYSALKEGDVTFREFEDNLIKLGIGTGDLANLAKINSEGMATSFGNLRNAVSKGVANLLTDINNLSKAVTGKSIAQNLDGLKVIINSTFKVVGVGIRATEPLLKVFIGTVNTLITTGKTLSPVLIGLGTAFLALKVINSTTSMLNNATQAINVAKASSSAFGIVIKGQTAATIADTVATKGSTSARLAEVGVVKLSTALLGVLTGSLSVSTVATTVMTTATTALGVAVKTMTGGVRIAIAAIGVLVTAGVSLYKWFNRTTEEGKKLNGEVSELSSSTDKLTDSVKNNSASRKDEIKHNESVVETYKKMTDEIGNLASKENKSAAEKKLLKDNVEALNKQYEGLNLVYDDESRKLSMSTAQIKEKIDAYSGIDKATQLQEQLIQAQTEEIEVGKKLEENKNLRAEWNTKLEEGTITTREHKKAIEELDEKETSLKETASNLKVETGELAEAQKVAAEQATQAVEEGATKQVITYEGLNEAQKAAVDGMKETWSSYADSATNMFDTLSDKQEMSVSQMQANLEENQRVVGEWGNNIAELAKRGVDQGLLNTLREAGPQSAGYVAAIVNSSDEELQQLSSTFANGGKTATDALGKAMGIEQSNIPAEIQNMIGGTKLSLKNKISEANFGELGKNVGDGLAQGITQNSETASKASKDMADKVSNSAKDALQVHSPSRVFDEIGGFVVAGLVQGIENKKEALTAVMDSLKTTLTEPFKDISVNSATSMEPFINGIKTGMDIARNSVSSNLELIKQDFNNFNLSLTGLSLTAMTGFNSTLQTGMTTSSSIIQSGITFLQSSFNLLPNIANQSMLAFVASISLGMATGASTINAGASTINSSFVNLQTTIKTSSSVSMTGFVSNLQSGMNSGNNIVSTNTQAITKQVDNLGKNIENSSKNSMNNMVQTINAGSVHVLSTVTSMVNNSTDSVNTLQDKFYQSGQYASQGLANGIDAGASYAIASARSLADAVSETLKDAMDIHSPSRRMRDEIGRYIPRGIAAGIDEDAYTVENSLKSISNDLLKPFNPNFKFGVSGTSSSSQNDNSPNSSSNNAEVVALLNRQNELLSRILAKDSSLIVDGEVLANIVNENNAINDSIKKF</sequence>
<keyword evidence="1" id="KW-0175">Coiled coil</keyword>